<comment type="subcellular location">
    <subcellularLocation>
        <location evidence="1">Cytoplasm</location>
        <location evidence="1">Cytoskeleton</location>
    </subcellularLocation>
</comment>
<dbReference type="RefSeq" id="XP_031432427.1">
    <property type="nucleotide sequence ID" value="XM_031576567.2"/>
</dbReference>
<feature type="region of interest" description="Disordered" evidence="8">
    <location>
        <begin position="342"/>
        <end position="382"/>
    </location>
</feature>
<dbReference type="PANTHER" id="PTHR17271:SF12">
    <property type="entry name" value="MYOSIN PHOSPHATASE RHO-INTERACTING PROTEIN ISOFORM X1"/>
    <property type="match status" value="1"/>
</dbReference>
<feature type="region of interest" description="Disordered" evidence="8">
    <location>
        <begin position="1004"/>
        <end position="1024"/>
    </location>
</feature>
<feature type="coiled-coil region" evidence="7">
    <location>
        <begin position="1506"/>
        <end position="1568"/>
    </location>
</feature>
<feature type="domain" description="PH" evidence="9">
    <location>
        <begin position="389"/>
        <end position="485"/>
    </location>
</feature>
<evidence type="ECO:0000256" key="1">
    <source>
        <dbReference type="ARBA" id="ARBA00004245"/>
    </source>
</evidence>
<dbReference type="OrthoDB" id="9942268at2759"/>
<feature type="coiled-coil region" evidence="7">
    <location>
        <begin position="1646"/>
        <end position="1673"/>
    </location>
</feature>
<evidence type="ECO:0000313" key="11">
    <source>
        <dbReference type="RefSeq" id="XP_031432427.1"/>
    </source>
</evidence>
<evidence type="ECO:0000256" key="7">
    <source>
        <dbReference type="SAM" id="Coils"/>
    </source>
</evidence>
<evidence type="ECO:0000256" key="3">
    <source>
        <dbReference type="ARBA" id="ARBA00022553"/>
    </source>
</evidence>
<keyword evidence="5" id="KW-0009">Actin-binding</keyword>
<evidence type="ECO:0000256" key="4">
    <source>
        <dbReference type="ARBA" id="ARBA00023054"/>
    </source>
</evidence>
<dbReference type="GeneID" id="105910914"/>
<feature type="region of interest" description="Disordered" evidence="8">
    <location>
        <begin position="155"/>
        <end position="211"/>
    </location>
</feature>
<keyword evidence="4 7" id="KW-0175">Coiled coil</keyword>
<evidence type="ECO:0000259" key="9">
    <source>
        <dbReference type="PROSITE" id="PS50003"/>
    </source>
</evidence>
<dbReference type="GO" id="GO:0051015">
    <property type="term" value="F:actin filament binding"/>
    <property type="evidence" value="ECO:0007669"/>
    <property type="project" value="TreeGrafter"/>
</dbReference>
<feature type="region of interest" description="Disordered" evidence="8">
    <location>
        <begin position="285"/>
        <end position="324"/>
    </location>
</feature>
<dbReference type="Pfam" id="PF00169">
    <property type="entry name" value="PH"/>
    <property type="match status" value="2"/>
</dbReference>
<feature type="region of interest" description="Disordered" evidence="8">
    <location>
        <begin position="715"/>
        <end position="735"/>
    </location>
</feature>
<dbReference type="InterPro" id="IPR011993">
    <property type="entry name" value="PH-like_dom_sf"/>
</dbReference>
<dbReference type="Gene3D" id="2.30.29.30">
    <property type="entry name" value="Pleckstrin-homology domain (PH domain)/Phosphotyrosine-binding domain (PTB)"/>
    <property type="match status" value="2"/>
</dbReference>
<reference evidence="11" key="1">
    <citation type="submission" date="2025-08" db="UniProtKB">
        <authorList>
            <consortium name="RefSeq"/>
        </authorList>
    </citation>
    <scope>IDENTIFICATION</scope>
</reference>
<dbReference type="PANTHER" id="PTHR17271">
    <property type="entry name" value="PLECKSTRIN HOMOLOGY PH DOMAIN-CONTAINING PROTEIN"/>
    <property type="match status" value="1"/>
</dbReference>
<feature type="compositionally biased region" description="Polar residues" evidence="8">
    <location>
        <begin position="1015"/>
        <end position="1024"/>
    </location>
</feature>
<feature type="compositionally biased region" description="Basic and acidic residues" evidence="8">
    <location>
        <begin position="368"/>
        <end position="380"/>
    </location>
</feature>
<keyword evidence="10" id="KW-1185">Reference proteome</keyword>
<feature type="compositionally biased region" description="Low complexity" evidence="8">
    <location>
        <begin position="345"/>
        <end position="354"/>
    </location>
</feature>
<evidence type="ECO:0000313" key="10">
    <source>
        <dbReference type="Proteomes" id="UP000515152"/>
    </source>
</evidence>
<dbReference type="SUPFAM" id="SSF50729">
    <property type="entry name" value="PH domain-like"/>
    <property type="match status" value="2"/>
</dbReference>
<feature type="domain" description="PH" evidence="9">
    <location>
        <begin position="44"/>
        <end position="151"/>
    </location>
</feature>
<dbReference type="SMART" id="SM00233">
    <property type="entry name" value="PH"/>
    <property type="match status" value="2"/>
</dbReference>
<protein>
    <submittedName>
        <fullName evidence="11">Myosin phosphatase Rho-interacting protein-like</fullName>
    </submittedName>
</protein>
<sequence>MSAMKMETFCNKFQANIFSKSKCQNCFKSRELHLRTNEDLNQAKPVYGGWLCLAPEGTDFGNPAQRSRKWQRRFFILYEHGSLHFALDESPSTLPQGTVNMNLCMDVVDAETKTGQRNALCIVTPDQEFYIRGENKDIINGWCEQLVVYPLTNKQNRKKTKSKEKPPVATQVSKSVEQPGVTCRILADSSEQSSSQEEDRSPRGEPGSGDKVIAVHSTSQRSVHPAVDSALHAEGVVHFQKAPIQASLPSSGSGCLGKDSLPFPLPGSQVRDCLSLLDSEVNANSHAESQTVTSPQSAPASPVCASSPGARSGERGQEELASIPEKSETLVLGAAWRAGEDVQEESQIINSSSSRQARLKGSDAPPSPERRGMSPDHRTSESVMTPDLLNFKKGWLMNLEEPNQWKKNWFVLSTHKLRYYKDSVAEEVSELVGEIDLTTCHQVTEHQIQRNYGFQIHTQTLVHTLAAMTAGIRRNWIQALAKNVRPSNARDVTNLSDDLCPFGSSAGALFEPDLTRDSLSPEVSVKMRHAVKSRSGQRRREGGHAKPCGGAAHRLPKRASFPKGNEQEQREVPVEVWAVERRRRRREERRKRYESVMGSVFEPGCQEDVQGGTGMPCTHQSSLEQQQRAQEIEERWQQVEEAAIREERRVPLYPDPQVKDMSQLERLLHNYQRRVEELTAQLAGSSCHREELNTMLDQQMSSTWVQLESSDVQESEDIPVKMDPSPYSSHVSSLTDKYNETKELLRLEEVRRQLMQEQLGFVNPSITEQSSLASLCDGGADNGQESITSEAGCSELLEHVSFASFEELRSLAVGQVRESTSQREAEDQVCLEAEKRIIQEVVTLTHQNEALNQRNQEMVHQLTEADREIERLRAELSRSHDGQPHLPTLEELNSARVEYLEDELRGKCLELHEVQAQLAAQKQELRDTLREVTLMGLGFQECTKTDDPSPKPLQEASEDPREDQLDGAELRAIDAQDQRTLKSVMPYCQRDEVIPSQVLLDVQRTQKNKTESEEQASTGPISEENSIQCLVEEIQTRSEALGKLLKVTGETDVPELLPSASERQDVDINQSITRKLRLEEEIWATLFNLLKANPTHCSEADVSDSLTAKLAGAKLEEIKLYLSAHKHFSLSPINSQIVSTAPEACRTRTNDGSVLLQSDITGAETAEISAEVSKQRTERILSLYRRLCNDSLWRDLRESVQAKASLLNCIASSLDSSANADLRFTVQGLCHLWRRESDPEIQATGSEFLSAYIIGRLEAVQEKCVQTEVGSWGNEESCENCLVLRRENEALHARLSGTENQRSEGHVHDEKIPVDSGCSDEAQMKAVGQEMMENLLYDVSSKQMKTEGPRDFVVDAVLIKAEELTGAPDSEYQSDIRPVAPMVPVSRAPEPESVLPLRGDLTQSSRDECEGSTSSPQEQHWRDLESLKAMCEQGFGVMEEAHQRALAELQLQHQREQAQLQKDKEQLLAEETAATLAAIEAMKRFHQKELEKVLQGTRLENSITGNADLEEILKRHSEELSSTQRELDAVSQQYSLKCLESAHLAQGLEAERRALQQCQRQYQEISARHQELSGGLAIEKILPSSLSKEALCPILQEKILYEFQIGLRVKRAEVDCLTQEICSLKEELQAAQRDKRYASEKCTDMHTELSATRAKAQRDIEELREHLQLMYKAMGACSVEEHLDMGGND</sequence>
<feature type="compositionally biased region" description="Low complexity" evidence="8">
    <location>
        <begin position="294"/>
        <end position="310"/>
    </location>
</feature>
<feature type="coiled-coil region" evidence="7">
    <location>
        <begin position="1439"/>
        <end position="1470"/>
    </location>
</feature>
<proteinExistence type="predicted"/>
<evidence type="ECO:0000256" key="8">
    <source>
        <dbReference type="SAM" id="MobiDB-lite"/>
    </source>
</evidence>
<dbReference type="InterPro" id="IPR052223">
    <property type="entry name" value="Actin_Cytoskeleton_Reg"/>
</dbReference>
<feature type="region of interest" description="Disordered" evidence="8">
    <location>
        <begin position="528"/>
        <end position="556"/>
    </location>
</feature>
<evidence type="ECO:0000256" key="5">
    <source>
        <dbReference type="ARBA" id="ARBA00023203"/>
    </source>
</evidence>
<evidence type="ECO:0000256" key="2">
    <source>
        <dbReference type="ARBA" id="ARBA00022490"/>
    </source>
</evidence>
<feature type="compositionally biased region" description="Basic residues" evidence="8">
    <location>
        <begin position="528"/>
        <end position="537"/>
    </location>
</feature>
<dbReference type="FunFam" id="2.30.29.30:FF:000133">
    <property type="entry name" value="myosin phosphatase Rho-interacting protein isoform X1"/>
    <property type="match status" value="1"/>
</dbReference>
<dbReference type="GO" id="GO:0015629">
    <property type="term" value="C:actin cytoskeleton"/>
    <property type="evidence" value="ECO:0007669"/>
    <property type="project" value="TreeGrafter"/>
</dbReference>
<feature type="region of interest" description="Disordered" evidence="8">
    <location>
        <begin position="1387"/>
        <end position="1420"/>
    </location>
</feature>
<keyword evidence="3" id="KW-0597">Phosphoprotein</keyword>
<feature type="region of interest" description="Disordered" evidence="8">
    <location>
        <begin position="940"/>
        <end position="965"/>
    </location>
</feature>
<dbReference type="KEGG" id="char:105910914"/>
<keyword evidence="2" id="KW-0963">Cytoplasm</keyword>
<organism evidence="10 11">
    <name type="scientific">Clupea harengus</name>
    <name type="common">Atlantic herring</name>
    <dbReference type="NCBI Taxonomy" id="7950"/>
    <lineage>
        <taxon>Eukaryota</taxon>
        <taxon>Metazoa</taxon>
        <taxon>Chordata</taxon>
        <taxon>Craniata</taxon>
        <taxon>Vertebrata</taxon>
        <taxon>Euteleostomi</taxon>
        <taxon>Actinopterygii</taxon>
        <taxon>Neopterygii</taxon>
        <taxon>Teleostei</taxon>
        <taxon>Clupei</taxon>
        <taxon>Clupeiformes</taxon>
        <taxon>Clupeoidei</taxon>
        <taxon>Clupeidae</taxon>
        <taxon>Clupea</taxon>
    </lineage>
</organism>
<evidence type="ECO:0000256" key="6">
    <source>
        <dbReference type="ARBA" id="ARBA00023212"/>
    </source>
</evidence>
<keyword evidence="6" id="KW-0206">Cytoskeleton</keyword>
<gene>
    <name evidence="11" type="primary">LOC105910914</name>
</gene>
<feature type="coiled-coil region" evidence="7">
    <location>
        <begin position="848"/>
        <end position="875"/>
    </location>
</feature>
<feature type="coiled-coil region" evidence="7">
    <location>
        <begin position="629"/>
        <end position="681"/>
    </location>
</feature>
<name>A0A6P8GA17_CLUHA</name>
<accession>A0A6P8GA17</accession>
<dbReference type="InterPro" id="IPR001849">
    <property type="entry name" value="PH_domain"/>
</dbReference>
<dbReference type="Proteomes" id="UP000515152">
    <property type="component" value="Chromosome 1"/>
</dbReference>
<feature type="compositionally biased region" description="Polar residues" evidence="8">
    <location>
        <begin position="726"/>
        <end position="735"/>
    </location>
</feature>
<dbReference type="PROSITE" id="PS50003">
    <property type="entry name" value="PH_DOMAIN"/>
    <property type="match status" value="2"/>
</dbReference>